<sequence length="139" mass="16083">MNQDLRLPQNNKEGLLYGVIICSITAFLMTTVNTYLQIRIVNTDLLISILKLFPLFFIVAMLLENFLISHFSRKMVTKYMDASDSFNAYILFSVLFTVLGMSFCMTFIGDFIGHGFVMEEGLLSRFFSAWPRNFYSAFY</sequence>
<feature type="transmembrane region" description="Helical" evidence="1">
    <location>
        <begin position="48"/>
        <end position="68"/>
    </location>
</feature>
<dbReference type="AlphaFoldDB" id="A0AAX2DKQ4"/>
<dbReference type="InterPro" id="IPR021529">
    <property type="entry name" value="DUF2798"/>
</dbReference>
<dbReference type="RefSeq" id="WP_197720723.1">
    <property type="nucleotide sequence ID" value="NZ_FNMX01000001.1"/>
</dbReference>
<protein>
    <submittedName>
        <fullName evidence="2">Uncharacterized protein</fullName>
    </submittedName>
</protein>
<gene>
    <name evidence="2" type="ORF">SAMN05421782_10171</name>
</gene>
<name>A0AAX2DKQ4_LISIV</name>
<evidence type="ECO:0000313" key="3">
    <source>
        <dbReference type="Proteomes" id="UP000183610"/>
    </source>
</evidence>
<proteinExistence type="predicted"/>
<feature type="transmembrane region" description="Helical" evidence="1">
    <location>
        <begin position="15"/>
        <end position="36"/>
    </location>
</feature>
<feature type="transmembrane region" description="Helical" evidence="1">
    <location>
        <begin position="88"/>
        <end position="108"/>
    </location>
</feature>
<comment type="caution">
    <text evidence="2">The sequence shown here is derived from an EMBL/GenBank/DDBJ whole genome shotgun (WGS) entry which is preliminary data.</text>
</comment>
<keyword evidence="1" id="KW-0472">Membrane</keyword>
<evidence type="ECO:0000256" key="1">
    <source>
        <dbReference type="SAM" id="Phobius"/>
    </source>
</evidence>
<reference evidence="2 3" key="1">
    <citation type="submission" date="2016-10" db="EMBL/GenBank/DDBJ databases">
        <authorList>
            <person name="Varghese N."/>
            <person name="Submissions S."/>
        </authorList>
    </citation>
    <scope>NUCLEOTIDE SEQUENCE [LARGE SCALE GENOMIC DNA]</scope>
    <source>
        <strain evidence="2 3">ATCC 49954</strain>
    </source>
</reference>
<accession>A0AAX2DKQ4</accession>
<dbReference type="EMBL" id="FNMX01000001">
    <property type="protein sequence ID" value="SDV99957.1"/>
    <property type="molecule type" value="Genomic_DNA"/>
</dbReference>
<evidence type="ECO:0000313" key="2">
    <source>
        <dbReference type="EMBL" id="SDV99957.1"/>
    </source>
</evidence>
<dbReference type="Proteomes" id="UP000183610">
    <property type="component" value="Unassembled WGS sequence"/>
</dbReference>
<keyword evidence="1" id="KW-0812">Transmembrane</keyword>
<keyword evidence="1" id="KW-1133">Transmembrane helix</keyword>
<dbReference type="Pfam" id="PF11391">
    <property type="entry name" value="DUF2798"/>
    <property type="match status" value="1"/>
</dbReference>
<organism evidence="2 3">
    <name type="scientific">Listeria ivanovii</name>
    <dbReference type="NCBI Taxonomy" id="1638"/>
    <lineage>
        <taxon>Bacteria</taxon>
        <taxon>Bacillati</taxon>
        <taxon>Bacillota</taxon>
        <taxon>Bacilli</taxon>
        <taxon>Bacillales</taxon>
        <taxon>Listeriaceae</taxon>
        <taxon>Listeria</taxon>
    </lineage>
</organism>